<dbReference type="Proteomes" id="UP000230543">
    <property type="component" value="Unassembled WGS sequence"/>
</dbReference>
<name>A0A2M6WCW3_9BACT</name>
<keyword evidence="1" id="KW-1133">Transmembrane helix</keyword>
<keyword evidence="1" id="KW-0812">Transmembrane</keyword>
<dbReference type="AlphaFoldDB" id="A0A2M6WCW3"/>
<sequence length="51" mass="5908">MGKQMTYFMPIITVFIGASLPAGLTFYWFLITILGALQQYWVFKKMDLNKA</sequence>
<dbReference type="GO" id="GO:0016020">
    <property type="term" value="C:membrane"/>
    <property type="evidence" value="ECO:0007669"/>
    <property type="project" value="UniProtKB-SubCell"/>
</dbReference>
<protein>
    <recommendedName>
        <fullName evidence="4">Preprotein translocase YidC</fullName>
    </recommendedName>
</protein>
<reference evidence="3" key="1">
    <citation type="submission" date="2017-09" db="EMBL/GenBank/DDBJ databases">
        <title>Depth-based differentiation of microbial function through sediment-hosted aquifers and enrichment of novel symbionts in the deep terrestrial subsurface.</title>
        <authorList>
            <person name="Probst A.J."/>
            <person name="Ladd B."/>
            <person name="Jarett J.K."/>
            <person name="Geller-Mcgrath D.E."/>
            <person name="Sieber C.M.K."/>
            <person name="Emerson J.B."/>
            <person name="Anantharaman K."/>
            <person name="Thomas B.C."/>
            <person name="Malmstrom R."/>
            <person name="Stieglmeier M."/>
            <person name="Klingl A."/>
            <person name="Woyke T."/>
            <person name="Ryan C.M."/>
            <person name="Banfield J.F."/>
        </authorList>
    </citation>
    <scope>NUCLEOTIDE SEQUENCE [LARGE SCALE GENOMIC DNA]</scope>
</reference>
<evidence type="ECO:0008006" key="4">
    <source>
        <dbReference type="Google" id="ProtNLM"/>
    </source>
</evidence>
<organism evidence="2 3">
    <name type="scientific">Candidatus Komeilibacteria bacterium CG10_big_fil_rev_8_21_14_0_10_41_13</name>
    <dbReference type="NCBI Taxonomy" id="1974476"/>
    <lineage>
        <taxon>Bacteria</taxon>
        <taxon>Candidatus Komeiliibacteriota</taxon>
    </lineage>
</organism>
<evidence type="ECO:0000313" key="3">
    <source>
        <dbReference type="Proteomes" id="UP000230543"/>
    </source>
</evidence>
<feature type="transmembrane region" description="Helical" evidence="1">
    <location>
        <begin position="12"/>
        <end position="37"/>
    </location>
</feature>
<evidence type="ECO:0000313" key="2">
    <source>
        <dbReference type="EMBL" id="PIT90637.1"/>
    </source>
</evidence>
<gene>
    <name evidence="2" type="ORF">COU22_01070</name>
</gene>
<comment type="caution">
    <text evidence="2">The sequence shown here is derived from an EMBL/GenBank/DDBJ whole genome shotgun (WGS) entry which is preliminary data.</text>
</comment>
<evidence type="ECO:0000256" key="1">
    <source>
        <dbReference type="SAM" id="Phobius"/>
    </source>
</evidence>
<proteinExistence type="predicted"/>
<accession>A0A2M6WCW3</accession>
<keyword evidence="1" id="KW-0472">Membrane</keyword>
<dbReference type="EMBL" id="PFBO01000033">
    <property type="protein sequence ID" value="PIT90637.1"/>
    <property type="molecule type" value="Genomic_DNA"/>
</dbReference>